<dbReference type="OrthoDB" id="9999821at2759"/>
<dbReference type="SUPFAM" id="SSF56300">
    <property type="entry name" value="Metallo-dependent phosphatases"/>
    <property type="match status" value="1"/>
</dbReference>
<feature type="compositionally biased region" description="Polar residues" evidence="1">
    <location>
        <begin position="189"/>
        <end position="205"/>
    </location>
</feature>
<dbReference type="CDD" id="cd07389">
    <property type="entry name" value="MPP_PhoD"/>
    <property type="match status" value="1"/>
</dbReference>
<feature type="compositionally biased region" description="Basic and acidic residues" evidence="1">
    <location>
        <begin position="761"/>
        <end position="791"/>
    </location>
</feature>
<dbReference type="GO" id="GO:0016020">
    <property type="term" value="C:membrane"/>
    <property type="evidence" value="ECO:0007669"/>
    <property type="project" value="TreeGrafter"/>
</dbReference>
<dbReference type="EMBL" id="KZ613854">
    <property type="protein sequence ID" value="PMD55981.1"/>
    <property type="molecule type" value="Genomic_DNA"/>
</dbReference>
<dbReference type="GeneID" id="36586496"/>
<dbReference type="PANTHER" id="PTHR46689:SF3">
    <property type="entry name" value="PHOD-LIKE PHOSPHATASE DOMAIN-CONTAINING PROTEIN"/>
    <property type="match status" value="1"/>
</dbReference>
<evidence type="ECO:0000256" key="1">
    <source>
        <dbReference type="SAM" id="MobiDB-lite"/>
    </source>
</evidence>
<dbReference type="STRING" id="1095630.A0A2J6SYY0"/>
<feature type="region of interest" description="Disordered" evidence="1">
    <location>
        <begin position="181"/>
        <end position="218"/>
    </location>
</feature>
<gene>
    <name evidence="3" type="ORF">K444DRAFT_596168</name>
</gene>
<feature type="compositionally biased region" description="Low complexity" evidence="1">
    <location>
        <begin position="736"/>
        <end position="747"/>
    </location>
</feature>
<protein>
    <recommendedName>
        <fullName evidence="2">PhoD-like phosphatase domain-containing protein</fullName>
    </recommendedName>
</protein>
<feature type="domain" description="PhoD-like phosphatase" evidence="2">
    <location>
        <begin position="578"/>
        <end position="706"/>
    </location>
</feature>
<reference evidence="3 4" key="1">
    <citation type="submission" date="2016-04" db="EMBL/GenBank/DDBJ databases">
        <title>A degradative enzymes factory behind the ericoid mycorrhizal symbiosis.</title>
        <authorList>
            <consortium name="DOE Joint Genome Institute"/>
            <person name="Martino E."/>
            <person name="Morin E."/>
            <person name="Grelet G."/>
            <person name="Kuo A."/>
            <person name="Kohler A."/>
            <person name="Daghino S."/>
            <person name="Barry K."/>
            <person name="Choi C."/>
            <person name="Cichocki N."/>
            <person name="Clum A."/>
            <person name="Copeland A."/>
            <person name="Hainaut M."/>
            <person name="Haridas S."/>
            <person name="Labutti K."/>
            <person name="Lindquist E."/>
            <person name="Lipzen A."/>
            <person name="Khouja H.-R."/>
            <person name="Murat C."/>
            <person name="Ohm R."/>
            <person name="Olson A."/>
            <person name="Spatafora J."/>
            <person name="Veneault-Fourrey C."/>
            <person name="Henrissat B."/>
            <person name="Grigoriev I."/>
            <person name="Martin F."/>
            <person name="Perotto S."/>
        </authorList>
    </citation>
    <scope>NUCLEOTIDE SEQUENCE [LARGE SCALE GENOMIC DNA]</scope>
    <source>
        <strain evidence="3 4">E</strain>
    </source>
</reference>
<sequence length="847" mass="93638">MASHLRADILHGRNHPGDHSSDTRWRHEESRSYARHALANPREADGRGGSKDLADFLNSTRIEGPRASAAHRSKPLMVPGNVRGPGAQNLSAEESTVAVGEATQANTGTMEVKCGPLLNYRRMENETWYGSVLIVTKGGGLREGPVAPELRLRILGPAHTVTSGQVGLNGAGGEPYGMVNGVDYGGFEQPSSASPAPSNGVQKQEATGGGSSSEDVKVEGTKLYSDPTNTFWRFDLQVPMQQSELHCEYDIPGLSFPTGEKRDKQNFFIPAISESMRIMFHSCNGFSVGTDEKAWSGPALWNDVLRVHRKTPFHVMLGGGDQIYNDGIRVHGPLKEWTGIGNPKKRREYPFPEKLRKDCDKYYVDNYIRWYSTEPFASANGQIPQLNIWDDHDIIDGFGSYVDEFMRCSVFRGIGGTANKYYLLFQHHLAPPISTFTTDAVQTTSNQGAGADPRQLENTFVLKEHSIDPSYIIGSKPGPYVAEHSRSIFCRMGARIGFFGIDARTERTRKQVNYPETYHIIFDRLRKELSASKASSSPITHLIVLLGIPIAYPRLTWLENIFSSPLIAPIKFLNKRFGFGGGFFNHFDGSVDLLDDLDDHYTARTHKKERLYLVEQLQSLSAEYSVRITILGGDVHLAAVGRFYSNPKLNVPVLQDHRYIANIISSAIVNKPPPQAVANLLARRNKIHHLDPDTDETLMTFFDRNPGSSNKTSGWNHVTMPSRNFAMITENHELGANGAANGHAGNGTDDTTDLSRQSTLKVKDGHSCLHEGEVDAGSKHKAADMEKHGKGSDGSLDVCIRVEMDQHDPEGKTQLYGMTIPILKYDGAAENVMRKRDAIQGIINQKA</sequence>
<evidence type="ECO:0000259" key="2">
    <source>
        <dbReference type="Pfam" id="PF19050"/>
    </source>
</evidence>
<dbReference type="Proteomes" id="UP000235371">
    <property type="component" value="Unassembled WGS sequence"/>
</dbReference>
<proteinExistence type="predicted"/>
<feature type="region of interest" description="Disordered" evidence="1">
    <location>
        <begin position="736"/>
        <end position="793"/>
    </location>
</feature>
<dbReference type="InterPro" id="IPR038607">
    <property type="entry name" value="PhoD-like_sf"/>
</dbReference>
<accession>A0A2J6SYY0</accession>
<dbReference type="RefSeq" id="XP_024732885.1">
    <property type="nucleotide sequence ID" value="XM_024878419.1"/>
</dbReference>
<name>A0A2J6SYY0_9HELO</name>
<feature type="compositionally biased region" description="Basic and acidic residues" evidence="1">
    <location>
        <begin position="42"/>
        <end position="54"/>
    </location>
</feature>
<dbReference type="InParanoid" id="A0A2J6SYY0"/>
<evidence type="ECO:0000313" key="4">
    <source>
        <dbReference type="Proteomes" id="UP000235371"/>
    </source>
</evidence>
<organism evidence="3 4">
    <name type="scientific">Hyaloscypha bicolor E</name>
    <dbReference type="NCBI Taxonomy" id="1095630"/>
    <lineage>
        <taxon>Eukaryota</taxon>
        <taxon>Fungi</taxon>
        <taxon>Dikarya</taxon>
        <taxon>Ascomycota</taxon>
        <taxon>Pezizomycotina</taxon>
        <taxon>Leotiomycetes</taxon>
        <taxon>Helotiales</taxon>
        <taxon>Hyaloscyphaceae</taxon>
        <taxon>Hyaloscypha</taxon>
        <taxon>Hyaloscypha bicolor</taxon>
    </lineage>
</organism>
<dbReference type="InterPro" id="IPR043904">
    <property type="entry name" value="PhoD_2-like"/>
</dbReference>
<dbReference type="FunCoup" id="A0A2J6SYY0">
    <property type="interactions" value="78"/>
</dbReference>
<dbReference type="PANTHER" id="PTHR46689">
    <property type="entry name" value="MEMBRANE PROTEIN, PUTATIVE-RELATED"/>
    <property type="match status" value="1"/>
</dbReference>
<feature type="domain" description="PhoD-like phosphatase" evidence="2">
    <location>
        <begin position="273"/>
        <end position="433"/>
    </location>
</feature>
<feature type="domain" description="PhoD-like phosphatase" evidence="2">
    <location>
        <begin position="492"/>
        <end position="562"/>
    </location>
</feature>
<dbReference type="Pfam" id="PF19050">
    <property type="entry name" value="PhoD_2"/>
    <property type="match status" value="3"/>
</dbReference>
<feature type="region of interest" description="Disordered" evidence="1">
    <location>
        <begin position="1"/>
        <end position="54"/>
    </location>
</feature>
<evidence type="ECO:0000313" key="3">
    <source>
        <dbReference type="EMBL" id="PMD55981.1"/>
    </source>
</evidence>
<dbReference type="Gene3D" id="3.60.21.70">
    <property type="entry name" value="PhoD-like phosphatase"/>
    <property type="match status" value="1"/>
</dbReference>
<dbReference type="InterPro" id="IPR029052">
    <property type="entry name" value="Metallo-depent_PP-like"/>
</dbReference>
<dbReference type="AlphaFoldDB" id="A0A2J6SYY0"/>
<dbReference type="InterPro" id="IPR018946">
    <property type="entry name" value="PhoD-like_MPP"/>
</dbReference>
<feature type="compositionally biased region" description="Basic and acidic residues" evidence="1">
    <location>
        <begin position="1"/>
        <end position="32"/>
    </location>
</feature>
<keyword evidence="4" id="KW-1185">Reference proteome</keyword>